<dbReference type="GO" id="GO:0012505">
    <property type="term" value="C:endomembrane system"/>
    <property type="evidence" value="ECO:0007669"/>
    <property type="project" value="UniProtKB-SubCell"/>
</dbReference>
<feature type="transmembrane region" description="Helical" evidence="8">
    <location>
        <begin position="55"/>
        <end position="75"/>
    </location>
</feature>
<keyword evidence="6" id="KW-0406">Ion transport</keyword>
<dbReference type="Pfam" id="PF01699">
    <property type="entry name" value="Na_Ca_ex"/>
    <property type="match status" value="2"/>
</dbReference>
<evidence type="ECO:0000259" key="9">
    <source>
        <dbReference type="Pfam" id="PF01699"/>
    </source>
</evidence>
<evidence type="ECO:0000256" key="5">
    <source>
        <dbReference type="ARBA" id="ARBA00022989"/>
    </source>
</evidence>
<organism evidence="10 11">
    <name type="scientific">Russula ochroleuca</name>
    <dbReference type="NCBI Taxonomy" id="152965"/>
    <lineage>
        <taxon>Eukaryota</taxon>
        <taxon>Fungi</taxon>
        <taxon>Dikarya</taxon>
        <taxon>Basidiomycota</taxon>
        <taxon>Agaricomycotina</taxon>
        <taxon>Agaricomycetes</taxon>
        <taxon>Russulales</taxon>
        <taxon>Russulaceae</taxon>
        <taxon>Russula</taxon>
    </lineage>
</organism>
<dbReference type="InterPro" id="IPR044880">
    <property type="entry name" value="NCX_ion-bd_dom_sf"/>
</dbReference>
<feature type="transmembrane region" description="Helical" evidence="8">
    <location>
        <begin position="120"/>
        <end position="139"/>
    </location>
</feature>
<feature type="transmembrane region" description="Helical" evidence="8">
    <location>
        <begin position="445"/>
        <end position="468"/>
    </location>
</feature>
<dbReference type="Gene3D" id="1.20.1420.30">
    <property type="entry name" value="NCX, central ion-binding region"/>
    <property type="match status" value="2"/>
</dbReference>
<feature type="transmembrane region" description="Helical" evidence="8">
    <location>
        <begin position="412"/>
        <end position="433"/>
    </location>
</feature>
<evidence type="ECO:0000256" key="1">
    <source>
        <dbReference type="ARBA" id="ARBA00004127"/>
    </source>
</evidence>
<evidence type="ECO:0000256" key="6">
    <source>
        <dbReference type="ARBA" id="ARBA00023065"/>
    </source>
</evidence>
<protein>
    <submittedName>
        <fullName evidence="10">Sodium/calcium exchanger protein-domain-containing protein</fullName>
    </submittedName>
</protein>
<keyword evidence="7 8" id="KW-0472">Membrane</keyword>
<dbReference type="EMBL" id="WHVB01000002">
    <property type="protein sequence ID" value="KAF8486151.1"/>
    <property type="molecule type" value="Genomic_DNA"/>
</dbReference>
<dbReference type="OrthoDB" id="1699231at2759"/>
<reference evidence="10" key="2">
    <citation type="journal article" date="2020" name="Nat. Commun.">
        <title>Large-scale genome sequencing of mycorrhizal fungi provides insights into the early evolution of symbiotic traits.</title>
        <authorList>
            <person name="Miyauchi S."/>
            <person name="Kiss E."/>
            <person name="Kuo A."/>
            <person name="Drula E."/>
            <person name="Kohler A."/>
            <person name="Sanchez-Garcia M."/>
            <person name="Morin E."/>
            <person name="Andreopoulos B."/>
            <person name="Barry K.W."/>
            <person name="Bonito G."/>
            <person name="Buee M."/>
            <person name="Carver A."/>
            <person name="Chen C."/>
            <person name="Cichocki N."/>
            <person name="Clum A."/>
            <person name="Culley D."/>
            <person name="Crous P.W."/>
            <person name="Fauchery L."/>
            <person name="Girlanda M."/>
            <person name="Hayes R.D."/>
            <person name="Keri Z."/>
            <person name="LaButti K."/>
            <person name="Lipzen A."/>
            <person name="Lombard V."/>
            <person name="Magnuson J."/>
            <person name="Maillard F."/>
            <person name="Murat C."/>
            <person name="Nolan M."/>
            <person name="Ohm R.A."/>
            <person name="Pangilinan J."/>
            <person name="Pereira M.F."/>
            <person name="Perotto S."/>
            <person name="Peter M."/>
            <person name="Pfister S."/>
            <person name="Riley R."/>
            <person name="Sitrit Y."/>
            <person name="Stielow J.B."/>
            <person name="Szollosi G."/>
            <person name="Zifcakova L."/>
            <person name="Stursova M."/>
            <person name="Spatafora J.W."/>
            <person name="Tedersoo L."/>
            <person name="Vaario L.M."/>
            <person name="Yamada A."/>
            <person name="Yan M."/>
            <person name="Wang P."/>
            <person name="Xu J."/>
            <person name="Bruns T."/>
            <person name="Baldrian P."/>
            <person name="Vilgalys R."/>
            <person name="Dunand C."/>
            <person name="Henrissat B."/>
            <person name="Grigoriev I.V."/>
            <person name="Hibbett D."/>
            <person name="Nagy L.G."/>
            <person name="Martin F.M."/>
        </authorList>
    </citation>
    <scope>NUCLEOTIDE SEQUENCE</scope>
    <source>
        <strain evidence="10">Prilba</strain>
    </source>
</reference>
<keyword evidence="11" id="KW-1185">Reference proteome</keyword>
<dbReference type="AlphaFoldDB" id="A0A9P5TD90"/>
<dbReference type="PANTHER" id="PTHR31503">
    <property type="entry name" value="VACUOLAR CALCIUM ION TRANSPORTER"/>
    <property type="match status" value="1"/>
</dbReference>
<accession>A0A9P5TD90</accession>
<reference evidence="10" key="1">
    <citation type="submission" date="2019-10" db="EMBL/GenBank/DDBJ databases">
        <authorList>
            <consortium name="DOE Joint Genome Institute"/>
            <person name="Kuo A."/>
            <person name="Miyauchi S."/>
            <person name="Kiss E."/>
            <person name="Drula E."/>
            <person name="Kohler A."/>
            <person name="Sanchez-Garcia M."/>
            <person name="Andreopoulos B."/>
            <person name="Barry K.W."/>
            <person name="Bonito G."/>
            <person name="Buee M."/>
            <person name="Carver A."/>
            <person name="Chen C."/>
            <person name="Cichocki N."/>
            <person name="Clum A."/>
            <person name="Culley D."/>
            <person name="Crous P.W."/>
            <person name="Fauchery L."/>
            <person name="Girlanda M."/>
            <person name="Hayes R."/>
            <person name="Keri Z."/>
            <person name="LaButti K."/>
            <person name="Lipzen A."/>
            <person name="Lombard V."/>
            <person name="Magnuson J."/>
            <person name="Maillard F."/>
            <person name="Morin E."/>
            <person name="Murat C."/>
            <person name="Nolan M."/>
            <person name="Ohm R."/>
            <person name="Pangilinan J."/>
            <person name="Pereira M."/>
            <person name="Perotto S."/>
            <person name="Peter M."/>
            <person name="Riley R."/>
            <person name="Sitrit Y."/>
            <person name="Stielow B."/>
            <person name="Szollosi G."/>
            <person name="Zifcakova L."/>
            <person name="Stursova M."/>
            <person name="Spatafora J.W."/>
            <person name="Tedersoo L."/>
            <person name="Vaario L.-M."/>
            <person name="Yamada A."/>
            <person name="Yan M."/>
            <person name="Wang P."/>
            <person name="Xu J."/>
            <person name="Bruns T."/>
            <person name="Baldrian P."/>
            <person name="Vilgalys R."/>
            <person name="Henrissat B."/>
            <person name="Grigoriev I.V."/>
            <person name="Hibbett D."/>
            <person name="Nagy L.G."/>
            <person name="Martin F.M."/>
        </authorList>
    </citation>
    <scope>NUCLEOTIDE SEQUENCE</scope>
    <source>
        <strain evidence="10">Prilba</strain>
    </source>
</reference>
<keyword evidence="4 8" id="KW-0812">Transmembrane</keyword>
<feature type="transmembrane region" description="Helical" evidence="8">
    <location>
        <begin position="191"/>
        <end position="209"/>
    </location>
</feature>
<comment type="caution">
    <text evidence="10">The sequence shown here is derived from an EMBL/GenBank/DDBJ whole genome shotgun (WGS) entry which is preliminary data.</text>
</comment>
<evidence type="ECO:0000256" key="3">
    <source>
        <dbReference type="ARBA" id="ARBA00022448"/>
    </source>
</evidence>
<keyword evidence="5 8" id="KW-1133">Transmembrane helix</keyword>
<evidence type="ECO:0000256" key="7">
    <source>
        <dbReference type="ARBA" id="ARBA00023136"/>
    </source>
</evidence>
<proteinExistence type="inferred from homology"/>
<feature type="transmembrane region" description="Helical" evidence="8">
    <location>
        <begin position="151"/>
        <end position="171"/>
    </location>
</feature>
<dbReference type="GO" id="GO:0015369">
    <property type="term" value="F:calcium:proton antiporter activity"/>
    <property type="evidence" value="ECO:0007669"/>
    <property type="project" value="TreeGrafter"/>
</dbReference>
<sequence length="539" mass="58878">MALVTDEKQHELPKVSLKPWEGWRVVLLSSWFNLLLFFLPASWTVDSLSERSHTIVFTFCILSMIPLVKLHDLAIRELAIRLGGSKAGLLNASLVRLPMDATALRKCELRVVQSSLIGSMLSKLLMVLGMCFFAGGLRFAEQGFDATATQIHSSLLSISVGAVLMPAAYHYSLSWRSDTSSTDQKSAILKMSHGVSVVLVIVYCAYLLFQLWSHTYLFEDPDRSNRLAVKRPRLHQRLSQFRAQEINGVSSAESSPSDRTAALAAPQGLGYKRCFPSASDVSLPMASGTSSSLGYVYTRGTTTPAPVLGSTVKLVRDGRCTVTSLPSGEELHSASHVNLCESANLDQVCDDESGIAGGEKTSVSDTPDEEKPRLSWTLTLSLLVSVTILVAINAESLVESMDKLSGSISKEWIALILLPMMNCIAECMTAINVSRKDRLSLSISVAVGSTIQTALFVIPFMVILGWVLDKPLPLLFDPFESIVLYISVHIMTNVVADGKSNWLEGAILICFYINIAVSFWFYPGSTYSSTLGRCTADLR</sequence>
<dbReference type="PANTHER" id="PTHR31503:SF20">
    <property type="entry name" value="CA(2+)_H(+) EXCHANGER, PUTATIVE (EUROFUNG)-RELATED"/>
    <property type="match status" value="1"/>
</dbReference>
<feature type="transmembrane region" description="Helical" evidence="8">
    <location>
        <begin position="474"/>
        <end position="495"/>
    </location>
</feature>
<feature type="domain" description="Sodium/calcium exchanger membrane region" evidence="9">
    <location>
        <begin position="99"/>
        <end position="212"/>
    </location>
</feature>
<evidence type="ECO:0000256" key="8">
    <source>
        <dbReference type="SAM" id="Phobius"/>
    </source>
</evidence>
<evidence type="ECO:0000313" key="10">
    <source>
        <dbReference type="EMBL" id="KAF8486151.1"/>
    </source>
</evidence>
<evidence type="ECO:0000313" key="11">
    <source>
        <dbReference type="Proteomes" id="UP000759537"/>
    </source>
</evidence>
<comment type="subcellular location">
    <subcellularLocation>
        <location evidence="1">Endomembrane system</location>
        <topology evidence="1">Multi-pass membrane protein</topology>
    </subcellularLocation>
</comment>
<feature type="transmembrane region" description="Helical" evidence="8">
    <location>
        <begin position="502"/>
        <end position="522"/>
    </location>
</feature>
<feature type="transmembrane region" description="Helical" evidence="8">
    <location>
        <begin position="22"/>
        <end position="43"/>
    </location>
</feature>
<name>A0A9P5TD90_9AGAM</name>
<evidence type="ECO:0000256" key="4">
    <source>
        <dbReference type="ARBA" id="ARBA00022692"/>
    </source>
</evidence>
<gene>
    <name evidence="10" type="ORF">DFH94DRAFT_621906</name>
</gene>
<dbReference type="GO" id="GO:0006874">
    <property type="term" value="P:intracellular calcium ion homeostasis"/>
    <property type="evidence" value="ECO:0007669"/>
    <property type="project" value="TreeGrafter"/>
</dbReference>
<keyword evidence="3" id="KW-0813">Transport</keyword>
<evidence type="ECO:0000256" key="2">
    <source>
        <dbReference type="ARBA" id="ARBA00008170"/>
    </source>
</evidence>
<comment type="similarity">
    <text evidence="2">Belongs to the Ca(2+):cation antiporter (CaCA) (TC 2.A.19) family.</text>
</comment>
<dbReference type="Proteomes" id="UP000759537">
    <property type="component" value="Unassembled WGS sequence"/>
</dbReference>
<dbReference type="GO" id="GO:0000329">
    <property type="term" value="C:fungal-type vacuole membrane"/>
    <property type="evidence" value="ECO:0007669"/>
    <property type="project" value="TreeGrafter"/>
</dbReference>
<dbReference type="InterPro" id="IPR004713">
    <property type="entry name" value="CaH_exchang"/>
</dbReference>
<feature type="domain" description="Sodium/calcium exchanger membrane region" evidence="9">
    <location>
        <begin position="381"/>
        <end position="520"/>
    </location>
</feature>
<dbReference type="InterPro" id="IPR004837">
    <property type="entry name" value="NaCa_Exmemb"/>
</dbReference>